<dbReference type="InterPro" id="IPR016181">
    <property type="entry name" value="Acyl_CoA_acyltransferase"/>
</dbReference>
<keyword evidence="2" id="KW-1185">Reference proteome</keyword>
<dbReference type="HOGENOM" id="CLU_3333769_0_0_11"/>
<dbReference type="AlphaFoldDB" id="C9ZAD5"/>
<protein>
    <submittedName>
        <fullName evidence="1">Uncharacterized protein</fullName>
    </submittedName>
</protein>
<name>C9ZAD5_STRSW</name>
<organism evidence="1 2">
    <name type="scientific">Streptomyces scabiei (strain 87.22)</name>
    <dbReference type="NCBI Taxonomy" id="680198"/>
    <lineage>
        <taxon>Bacteria</taxon>
        <taxon>Bacillati</taxon>
        <taxon>Actinomycetota</taxon>
        <taxon>Actinomycetes</taxon>
        <taxon>Kitasatosporales</taxon>
        <taxon>Streptomycetaceae</taxon>
        <taxon>Streptomyces</taxon>
    </lineage>
</organism>
<evidence type="ECO:0000313" key="2">
    <source>
        <dbReference type="Proteomes" id="UP000001444"/>
    </source>
</evidence>
<sequence length="38" mass="4359">MERARTVRGCVRVLLSTQRSVHAARRIHERLGFTRAPA</sequence>
<accession>C9ZAD5</accession>
<gene>
    <name evidence="1" type="ordered locus">SCAB_30251</name>
</gene>
<proteinExistence type="predicted"/>
<reference evidence="1 2" key="1">
    <citation type="journal article" date="2010" name="Mol. Plant Microbe Interact.">
        <title>Streptomyces scabies 87-22 contains a coronafacic acid-like biosynthetic cluster that contributes to plant-microbe interactions.</title>
        <authorList>
            <person name="Bignell D.R."/>
            <person name="Seipke R.F."/>
            <person name="Huguet-Tapia J.C."/>
            <person name="Chambers A.H."/>
            <person name="Parry R.J."/>
            <person name="Loria R."/>
        </authorList>
    </citation>
    <scope>NUCLEOTIDE SEQUENCE [LARGE SCALE GENOMIC DNA]</scope>
    <source>
        <strain evidence="1 2">87.22</strain>
    </source>
</reference>
<dbReference type="KEGG" id="scb:SCAB_30251"/>
<dbReference type="Gene3D" id="3.40.630.30">
    <property type="match status" value="1"/>
</dbReference>
<dbReference type="Proteomes" id="UP000001444">
    <property type="component" value="Chromosome"/>
</dbReference>
<dbReference type="SUPFAM" id="SSF55729">
    <property type="entry name" value="Acyl-CoA N-acyltransferases (Nat)"/>
    <property type="match status" value="1"/>
</dbReference>
<evidence type="ECO:0000313" key="1">
    <source>
        <dbReference type="EMBL" id="CBG70129.1"/>
    </source>
</evidence>
<dbReference type="EMBL" id="FN554889">
    <property type="protein sequence ID" value="CBG70129.1"/>
    <property type="molecule type" value="Genomic_DNA"/>
</dbReference>